<sequence length="558" mass="60492">MVDDVIPPPVLSIGRWRDRSVTGGRLVHRGHSWRAAIVGLSVLATGCAVGPDFHKPVAWAPPHWAGQHWVGSAPGSTSGASRPPVSSDISDAAPDPAWWDVFHDPELSALERRVAGQNLSVAIATARLAQSRSQLRIAGAERYPGLSAAGSYTRSQYSTKELQRIVSDVGKSGNLPLGGVNLADQSGQFTIPLLDQWRDSIDATWEVDLWGRVRRQYEAAGADLQASVEERRGVLTAQMAELARDYVALREAQAQLRILLDNRDTASRSLDLSRQRNQAGLVSELDVQSAQSQLDSVTARIPQMEQQIALQVNALSLLLGAPPSALAGELLTDRDIPPVPPRVPAGVPSELARRRPDIRQAEAQLHAATAQVGEAVAEFYPRVTIDAGFGFQSLSFRDFGFWNARAWNVGPSISLPIFQGGRLRGQLELRHAAEQEAAITYRRTVLGAWHEVDNALTAYRDEQMRHDSLARQVADDQRSLDLARDQYRHGMVTFLTVLDAERRVLGSQTDLTSSTASLSTDLVQLYSALGGGWENTFPVQMAAPARLAGAAPGAAPPA</sequence>
<comment type="similarity">
    <text evidence="1 2">Belongs to the outer membrane factor (OMF) (TC 1.B.17) family.</text>
</comment>
<dbReference type="EMBL" id="AM889285">
    <property type="protein sequence ID" value="CAP57739.1"/>
    <property type="molecule type" value="Genomic_DNA"/>
</dbReference>
<keyword evidence="3" id="KW-0175">Coiled coil</keyword>
<keyword evidence="2" id="KW-0812">Transmembrane</keyword>
<evidence type="ECO:0000256" key="2">
    <source>
        <dbReference type="RuleBase" id="RU362097"/>
    </source>
</evidence>
<dbReference type="PANTHER" id="PTHR30203:SF25">
    <property type="entry name" value="OUTER MEMBRANE PROTEIN-RELATED"/>
    <property type="match status" value="1"/>
</dbReference>
<dbReference type="Gene3D" id="2.20.200.10">
    <property type="entry name" value="Outer membrane efflux proteins (OEP)"/>
    <property type="match status" value="1"/>
</dbReference>
<feature type="region of interest" description="Disordered" evidence="4">
    <location>
        <begin position="69"/>
        <end position="88"/>
    </location>
</feature>
<name>A9H9Q6_GLUDA</name>
<dbReference type="Proteomes" id="UP000001176">
    <property type="component" value="Chromosome"/>
</dbReference>
<dbReference type="NCBIfam" id="TIGR01845">
    <property type="entry name" value="outer_NodT"/>
    <property type="match status" value="1"/>
</dbReference>
<keyword evidence="2" id="KW-1134">Transmembrane beta strand</keyword>
<feature type="coiled-coil region" evidence="3">
    <location>
        <begin position="249"/>
        <end position="307"/>
    </location>
</feature>
<proteinExistence type="inferred from homology"/>
<dbReference type="SUPFAM" id="SSF56954">
    <property type="entry name" value="Outer membrane efflux proteins (OEP)"/>
    <property type="match status" value="1"/>
</dbReference>
<keyword evidence="6" id="KW-1185">Reference proteome</keyword>
<dbReference type="KEGG" id="gdi:GDI3796"/>
<dbReference type="Gene3D" id="1.20.1600.10">
    <property type="entry name" value="Outer membrane efflux proteins (OEP)"/>
    <property type="match status" value="1"/>
</dbReference>
<dbReference type="GO" id="GO:0015562">
    <property type="term" value="F:efflux transmembrane transporter activity"/>
    <property type="evidence" value="ECO:0007669"/>
    <property type="project" value="InterPro"/>
</dbReference>
<keyword evidence="2" id="KW-0472">Membrane</keyword>
<keyword evidence="2" id="KW-0449">Lipoprotein</keyword>
<evidence type="ECO:0000256" key="4">
    <source>
        <dbReference type="SAM" id="MobiDB-lite"/>
    </source>
</evidence>
<evidence type="ECO:0000256" key="1">
    <source>
        <dbReference type="ARBA" id="ARBA00007613"/>
    </source>
</evidence>
<dbReference type="AlphaFoldDB" id="A9H9Q6"/>
<evidence type="ECO:0000313" key="6">
    <source>
        <dbReference type="Proteomes" id="UP000001176"/>
    </source>
</evidence>
<evidence type="ECO:0000313" key="5">
    <source>
        <dbReference type="EMBL" id="CAP57739.1"/>
    </source>
</evidence>
<dbReference type="PANTHER" id="PTHR30203">
    <property type="entry name" value="OUTER MEMBRANE CATION EFFLUX PROTEIN"/>
    <property type="match status" value="1"/>
</dbReference>
<gene>
    <name evidence="5" type="primary">oprM</name>
    <name evidence="5" type="ordered locus">GDI3796</name>
</gene>
<accession>A9H9Q6</accession>
<comment type="subcellular location">
    <subcellularLocation>
        <location evidence="2">Cell membrane</location>
        <topology evidence="2">Lipid-anchor</topology>
    </subcellularLocation>
</comment>
<keyword evidence="2" id="KW-0564">Palmitate</keyword>
<dbReference type="InterPro" id="IPR010131">
    <property type="entry name" value="MdtP/NodT-like"/>
</dbReference>
<evidence type="ECO:0000256" key="3">
    <source>
        <dbReference type="SAM" id="Coils"/>
    </source>
</evidence>
<dbReference type="GO" id="GO:0005886">
    <property type="term" value="C:plasma membrane"/>
    <property type="evidence" value="ECO:0007669"/>
    <property type="project" value="UniProtKB-SubCell"/>
</dbReference>
<reference evidence="5 6" key="1">
    <citation type="journal article" date="2009" name="BMC Genomics">
        <title>Complete genome sequence of the sugarcane nitrogen-fixing endophyte Gluconacetobacter diazotrophicus Pal5.</title>
        <authorList>
            <person name="Bertalan M."/>
            <person name="Albano R."/>
            <person name="Padua V."/>
            <person name="Rouws L."/>
            <person name="Rojas C."/>
            <person name="Hemerly A."/>
            <person name="Teixeira K."/>
            <person name="Schwab S."/>
            <person name="Araujo J."/>
            <person name="Oliveira A."/>
            <person name="Franca L."/>
            <person name="Magalhaes V."/>
            <person name="Alqueres S."/>
            <person name="Cardoso A."/>
            <person name="Almeida W."/>
            <person name="Loureiro M.M."/>
            <person name="Nogueira E."/>
            <person name="Cidade D."/>
            <person name="Oliveira D."/>
            <person name="Simao T."/>
            <person name="Macedo J."/>
            <person name="Valadao A."/>
            <person name="Dreschsel M."/>
            <person name="Freitas F."/>
            <person name="Vidal M."/>
            <person name="Guedes H."/>
            <person name="Rodrigues E."/>
            <person name="Meneses C."/>
            <person name="Brioso P."/>
            <person name="Pozzer L."/>
            <person name="Figueiredo D."/>
            <person name="Montano H."/>
            <person name="Junior J."/>
            <person name="Filho G."/>
            <person name="Flores V."/>
            <person name="Ferreira B."/>
            <person name="Branco A."/>
            <person name="Gonzalez P."/>
            <person name="Guillobel H."/>
            <person name="Lemos M."/>
            <person name="Seibel L."/>
            <person name="Macedo J."/>
            <person name="Alves-Ferreira M."/>
            <person name="Sachetto-Martins G."/>
            <person name="Coelho A."/>
            <person name="Santos E."/>
            <person name="Amaral G."/>
            <person name="Neves A."/>
            <person name="Pacheco A.B."/>
            <person name="Carvalho D."/>
            <person name="Lery L."/>
            <person name="Bisch P."/>
            <person name="Rossle S.C."/>
            <person name="Urmenyi T."/>
            <person name="Kruger W.V."/>
            <person name="Martins O."/>
            <person name="Baldani J.I."/>
            <person name="Ferreira P.C."/>
        </authorList>
    </citation>
    <scope>NUCLEOTIDE SEQUENCE [LARGE SCALE GENOMIC DNA]</scope>
    <source>
        <strain evidence="6">ATCC 49037 / DSM 5601 / CCUG 37298 / CIP 103539 / LMG 7603 / PAl5</strain>
    </source>
</reference>
<dbReference type="Pfam" id="PF02321">
    <property type="entry name" value="OEP"/>
    <property type="match status" value="2"/>
</dbReference>
<dbReference type="InterPro" id="IPR003423">
    <property type="entry name" value="OMP_efflux"/>
</dbReference>
<organism evidence="5 6">
    <name type="scientific">Gluconacetobacter diazotrophicus (strain ATCC 49037 / DSM 5601 / CCUG 37298 / CIP 103539 / LMG 7603 / PAl5)</name>
    <dbReference type="NCBI Taxonomy" id="272568"/>
    <lineage>
        <taxon>Bacteria</taxon>
        <taxon>Pseudomonadati</taxon>
        <taxon>Pseudomonadota</taxon>
        <taxon>Alphaproteobacteria</taxon>
        <taxon>Acetobacterales</taxon>
        <taxon>Acetobacteraceae</taxon>
        <taxon>Gluconacetobacter</taxon>
    </lineage>
</organism>
<protein>
    <submittedName>
        <fullName evidence="5">Putative outer membrane protein</fullName>
    </submittedName>
</protein>